<reference evidence="2" key="1">
    <citation type="submission" date="2017-08" db="EMBL/GenBank/DDBJ databases">
        <authorList>
            <person name="Imhoff J.F."/>
            <person name="Rahn T."/>
            <person name="Kuenzel S."/>
            <person name="Neulinger S.C."/>
        </authorList>
    </citation>
    <scope>NUCLEOTIDE SEQUENCE</scope>
    <source>
        <strain evidence="2">DSM 11080</strain>
    </source>
</reference>
<sequence>MSVALELYEQLSDAADDQARFQLIAHAIGRLEEAWPRASEVATAHDVRESELRLQKEIEEVRKEIEVVRGENKDMELRLQKELKQVELNLRKEIESLRGESTKELEALRGELTKEFEALRGGLTKEIEVVRGGLTKEIEVVRGENKDMELRLQKEIKQVELQVQEVRVEVQEARVEIKATEASLRTAIHRQTLWLVGAVGAVVGFIRMLEWLFP</sequence>
<protein>
    <recommendedName>
        <fullName evidence="4">DUF1640 domain-containing protein</fullName>
    </recommendedName>
</protein>
<evidence type="ECO:0000313" key="3">
    <source>
        <dbReference type="Proteomes" id="UP001296776"/>
    </source>
</evidence>
<dbReference type="Proteomes" id="UP001296776">
    <property type="component" value="Unassembled WGS sequence"/>
</dbReference>
<dbReference type="AlphaFoldDB" id="A0AAJ0XAY1"/>
<keyword evidence="1" id="KW-0175">Coiled coil</keyword>
<feature type="coiled-coil region" evidence="1">
    <location>
        <begin position="138"/>
        <end position="183"/>
    </location>
</feature>
<organism evidence="2 3">
    <name type="scientific">Halochromatium glycolicum</name>
    <dbReference type="NCBI Taxonomy" id="85075"/>
    <lineage>
        <taxon>Bacteria</taxon>
        <taxon>Pseudomonadati</taxon>
        <taxon>Pseudomonadota</taxon>
        <taxon>Gammaproteobacteria</taxon>
        <taxon>Chromatiales</taxon>
        <taxon>Chromatiaceae</taxon>
        <taxon>Halochromatium</taxon>
    </lineage>
</organism>
<feature type="coiled-coil region" evidence="1">
    <location>
        <begin position="44"/>
        <end position="100"/>
    </location>
</feature>
<evidence type="ECO:0008006" key="4">
    <source>
        <dbReference type="Google" id="ProtNLM"/>
    </source>
</evidence>
<gene>
    <name evidence="2" type="ORF">CKO40_17500</name>
</gene>
<evidence type="ECO:0000256" key="1">
    <source>
        <dbReference type="SAM" id="Coils"/>
    </source>
</evidence>
<name>A0AAJ0XAY1_9GAMM</name>
<keyword evidence="3" id="KW-1185">Reference proteome</keyword>
<reference evidence="2" key="2">
    <citation type="journal article" date="2020" name="Microorganisms">
        <title>Osmotic Adaptation and Compatible Solute Biosynthesis of Phototrophic Bacteria as Revealed from Genome Analyses.</title>
        <authorList>
            <person name="Imhoff J.F."/>
            <person name="Rahn T."/>
            <person name="Kunzel S."/>
            <person name="Keller A."/>
            <person name="Neulinger S.C."/>
        </authorList>
    </citation>
    <scope>NUCLEOTIDE SEQUENCE</scope>
    <source>
        <strain evidence="2">DSM 11080</strain>
    </source>
</reference>
<accession>A0AAJ0XAY1</accession>
<dbReference type="EMBL" id="NRSJ01000038">
    <property type="protein sequence ID" value="MBK1706294.1"/>
    <property type="molecule type" value="Genomic_DNA"/>
</dbReference>
<comment type="caution">
    <text evidence="2">The sequence shown here is derived from an EMBL/GenBank/DDBJ whole genome shotgun (WGS) entry which is preliminary data.</text>
</comment>
<dbReference type="RefSeq" id="WP_200347746.1">
    <property type="nucleotide sequence ID" value="NZ_NRSJ01000038.1"/>
</dbReference>
<proteinExistence type="predicted"/>
<evidence type="ECO:0000313" key="2">
    <source>
        <dbReference type="EMBL" id="MBK1706294.1"/>
    </source>
</evidence>